<dbReference type="AlphaFoldDB" id="A0AA37MY37"/>
<feature type="chain" id="PRO_5041331405" description="Twin-arginine translocation signal domain-containing protein" evidence="1">
    <location>
        <begin position="21"/>
        <end position="171"/>
    </location>
</feature>
<accession>A0AA37MY37</accession>
<organism evidence="2 3">
    <name type="scientific">Faecalibacterium gallinarum</name>
    <dbReference type="NCBI Taxonomy" id="2903556"/>
    <lineage>
        <taxon>Bacteria</taxon>
        <taxon>Bacillati</taxon>
        <taxon>Bacillota</taxon>
        <taxon>Clostridia</taxon>
        <taxon>Eubacteriales</taxon>
        <taxon>Oscillospiraceae</taxon>
        <taxon>Faecalibacterium</taxon>
    </lineage>
</organism>
<reference evidence="2" key="1">
    <citation type="journal article" date="2022" name="Int. J. Syst. Evol. Microbiol.">
        <title>Genome-based, phenotypic and chemotaxonomic classification of Faecalibacterium strains: proposal of three novel species Faecalibacterium duncaniae sp. nov., Faecalibacterium hattorii sp. nov. and Faecalibacterium gallinarum sp. nov. .</title>
        <authorList>
            <person name="Sakamoto M."/>
            <person name="Sakurai N."/>
            <person name="Tanno H."/>
            <person name="Iino T."/>
            <person name="Ohkuma M."/>
            <person name="Endo A."/>
        </authorList>
    </citation>
    <scope>NUCLEOTIDE SEQUENCE</scope>
    <source>
        <strain evidence="2">JCM 17207</strain>
    </source>
</reference>
<sequence>MSKNFSRRAFLKGAAALSLAAASATLLTGCSLDDVANLFGPQKGVLTDGDFSCFITLKGCQYNPYYVTLSPQLEVKSQFVDPVELATTPDSSKAYQIIPTFTYIGSDQPLTFEIGRGFENDPVAPGETQTGYLVVAVDPSAQWTGVVLTLTLYKNGDPSTTSKAIKFTLKK</sequence>
<dbReference type="PROSITE" id="PS51318">
    <property type="entry name" value="TAT"/>
    <property type="match status" value="1"/>
</dbReference>
<gene>
    <name evidence="2" type="ORF">JCM17207_07520</name>
</gene>
<evidence type="ECO:0008006" key="4">
    <source>
        <dbReference type="Google" id="ProtNLM"/>
    </source>
</evidence>
<keyword evidence="3" id="KW-1185">Reference proteome</keyword>
<name>A0AA37MY37_9FIRM</name>
<dbReference type="RefSeq" id="WP_238316363.1">
    <property type="nucleotide sequence ID" value="NZ_BQKV01000027.1"/>
</dbReference>
<evidence type="ECO:0000313" key="2">
    <source>
        <dbReference type="EMBL" id="GJN64127.1"/>
    </source>
</evidence>
<dbReference type="Proteomes" id="UP001055185">
    <property type="component" value="Unassembled WGS sequence"/>
</dbReference>
<comment type="caution">
    <text evidence="2">The sequence shown here is derived from an EMBL/GenBank/DDBJ whole genome shotgun (WGS) entry which is preliminary data.</text>
</comment>
<proteinExistence type="predicted"/>
<dbReference type="PROSITE" id="PS51257">
    <property type="entry name" value="PROKAR_LIPOPROTEIN"/>
    <property type="match status" value="1"/>
</dbReference>
<evidence type="ECO:0000313" key="3">
    <source>
        <dbReference type="Proteomes" id="UP001055185"/>
    </source>
</evidence>
<protein>
    <recommendedName>
        <fullName evidence="4">Twin-arginine translocation signal domain-containing protein</fullName>
    </recommendedName>
</protein>
<feature type="signal peptide" evidence="1">
    <location>
        <begin position="1"/>
        <end position="20"/>
    </location>
</feature>
<evidence type="ECO:0000256" key="1">
    <source>
        <dbReference type="SAM" id="SignalP"/>
    </source>
</evidence>
<dbReference type="EMBL" id="BQKV01000027">
    <property type="protein sequence ID" value="GJN64127.1"/>
    <property type="molecule type" value="Genomic_DNA"/>
</dbReference>
<dbReference type="InterPro" id="IPR006311">
    <property type="entry name" value="TAT_signal"/>
</dbReference>
<keyword evidence="1" id="KW-0732">Signal</keyword>